<evidence type="ECO:0008006" key="3">
    <source>
        <dbReference type="Google" id="ProtNLM"/>
    </source>
</evidence>
<dbReference type="InterPro" id="IPR011047">
    <property type="entry name" value="Quinoprotein_ADH-like_sf"/>
</dbReference>
<gene>
    <name evidence="1" type="ORF">CYJ47_09145</name>
</gene>
<dbReference type="Proteomes" id="UP000234560">
    <property type="component" value="Chromosome"/>
</dbReference>
<dbReference type="RefSeq" id="WP_101677874.1">
    <property type="nucleotide sequence ID" value="NZ_CAMIHY010000024.1"/>
</dbReference>
<proteinExistence type="predicted"/>
<dbReference type="KEGG" id="cpyr:CYJ47_09145"/>
<dbReference type="AlphaFoldDB" id="A0AAF1BW31"/>
<sequence length="405" mass="42480">MEKNKLAVVALLAAGAIGVGTVYATSPARQSHLETTGVTVSQTDSLKAVPPALTEAYRIEDSAEPARYQPIEANGVVLGTRGNDSEATVTSYDATTGDELWSYHRELPLCMVTKIDGAAVATFKNNAGCGDVTSITLADGKYKDTRSAPAPDAVAPVASNSYVGTVAPASVELWRNDLVRTVIYGDVPNPQEPNYQPHPECSITSALTRTSLLALTETCPDGRTWLRIQGSKPEDSRKPELSGEAQLNPGSVVVAIGEEQATVLAPSTVPGKPNYFMAFGKDGKTSGFSATDATVPDHGEVFTPAVGDLPHNMTWFDGENLHLFHPTSLQEEYTLTGVLGTGAAIGEKILVPVAGGIAVYALPSTQPESIIPVDRGDYSGPVHLRIAGGAIVEKRGDVTVGLVGQ</sequence>
<protein>
    <recommendedName>
        <fullName evidence="3">PQQ-binding-like beta-propeller repeat protein</fullName>
    </recommendedName>
</protein>
<evidence type="ECO:0000313" key="1">
    <source>
        <dbReference type="EMBL" id="WOT01431.1"/>
    </source>
</evidence>
<dbReference type="SUPFAM" id="SSF50998">
    <property type="entry name" value="Quinoprotein alcohol dehydrogenase-like"/>
    <property type="match status" value="1"/>
</dbReference>
<reference evidence="1" key="1">
    <citation type="submission" date="2017-12" db="EMBL/GenBank/DDBJ databases">
        <authorList>
            <person name="Thomas-White K."/>
            <person name="Wolfe A.J."/>
        </authorList>
    </citation>
    <scope>NUCLEOTIDE SEQUENCE</scope>
    <source>
        <strain evidence="1">UMB0763</strain>
    </source>
</reference>
<organism evidence="1 2">
    <name type="scientific">Corynebacterium pyruviciproducens</name>
    <dbReference type="NCBI Taxonomy" id="598660"/>
    <lineage>
        <taxon>Bacteria</taxon>
        <taxon>Bacillati</taxon>
        <taxon>Actinomycetota</taxon>
        <taxon>Actinomycetes</taxon>
        <taxon>Mycobacteriales</taxon>
        <taxon>Corynebacteriaceae</taxon>
        <taxon>Corynebacterium</taxon>
    </lineage>
</organism>
<reference evidence="1" key="2">
    <citation type="submission" date="2023-10" db="EMBL/GenBank/DDBJ databases">
        <authorList>
            <person name="Choi B."/>
        </authorList>
    </citation>
    <scope>NUCLEOTIDE SEQUENCE</scope>
    <source>
        <strain evidence="1">UMB0763</strain>
    </source>
</reference>
<name>A0AAF1BW31_9CORY</name>
<dbReference type="EMBL" id="CP136958">
    <property type="protein sequence ID" value="WOT01431.1"/>
    <property type="molecule type" value="Genomic_DNA"/>
</dbReference>
<accession>A0AAF1BW31</accession>
<evidence type="ECO:0000313" key="2">
    <source>
        <dbReference type="Proteomes" id="UP000234560"/>
    </source>
</evidence>